<feature type="domain" description="STAS" evidence="3">
    <location>
        <begin position="6"/>
        <end position="124"/>
    </location>
</feature>
<proteinExistence type="inferred from homology"/>
<dbReference type="InterPro" id="IPR003658">
    <property type="entry name" value="Anti-sigma_ant"/>
</dbReference>
<protein>
    <recommendedName>
        <fullName evidence="2">Anti-sigma factor antagonist</fullName>
    </recommendedName>
</protein>
<evidence type="ECO:0000256" key="1">
    <source>
        <dbReference type="ARBA" id="ARBA00009013"/>
    </source>
</evidence>
<dbReference type="EMBL" id="CADCUN010000169">
    <property type="protein sequence ID" value="CAA9391379.1"/>
    <property type="molecule type" value="Genomic_DNA"/>
</dbReference>
<evidence type="ECO:0000313" key="4">
    <source>
        <dbReference type="EMBL" id="CAA9391379.1"/>
    </source>
</evidence>
<sequence>MSVVQLIVDTRSAHGYTVVTPRGEIDLSTVDTFRDVLNELLIEGRVNLLVDLDETTFFDSLGFGALVGARRKAQAFNGSLGIVCSNSRLLRLFEITALDRVFLITEAVELHPSRGVSDNASAASPTRP</sequence>
<dbReference type="GO" id="GO:0043856">
    <property type="term" value="F:anti-sigma factor antagonist activity"/>
    <property type="evidence" value="ECO:0007669"/>
    <property type="project" value="InterPro"/>
</dbReference>
<dbReference type="NCBIfam" id="TIGR00377">
    <property type="entry name" value="ant_ant_sig"/>
    <property type="match status" value="1"/>
</dbReference>
<reference evidence="4" key="1">
    <citation type="submission" date="2020-02" db="EMBL/GenBank/DDBJ databases">
        <authorList>
            <person name="Meier V. D."/>
        </authorList>
    </citation>
    <scope>NUCLEOTIDE SEQUENCE</scope>
    <source>
        <strain evidence="4">AVDCRST_MAG60</strain>
    </source>
</reference>
<organism evidence="4">
    <name type="scientific">uncultured Nocardioides sp</name>
    <dbReference type="NCBI Taxonomy" id="198441"/>
    <lineage>
        <taxon>Bacteria</taxon>
        <taxon>Bacillati</taxon>
        <taxon>Actinomycetota</taxon>
        <taxon>Actinomycetes</taxon>
        <taxon>Propionibacteriales</taxon>
        <taxon>Nocardioidaceae</taxon>
        <taxon>Nocardioides</taxon>
        <taxon>environmental samples</taxon>
    </lineage>
</organism>
<dbReference type="PANTHER" id="PTHR33495">
    <property type="entry name" value="ANTI-SIGMA FACTOR ANTAGONIST TM_1081-RELATED-RELATED"/>
    <property type="match status" value="1"/>
</dbReference>
<gene>
    <name evidence="4" type="ORF">AVDCRST_MAG60-1555</name>
</gene>
<dbReference type="Gene3D" id="3.30.750.24">
    <property type="entry name" value="STAS domain"/>
    <property type="match status" value="1"/>
</dbReference>
<dbReference type="AlphaFoldDB" id="A0A6J4NLZ7"/>
<name>A0A6J4NLZ7_9ACTN</name>
<dbReference type="InterPro" id="IPR002645">
    <property type="entry name" value="STAS_dom"/>
</dbReference>
<dbReference type="PANTHER" id="PTHR33495:SF2">
    <property type="entry name" value="ANTI-SIGMA FACTOR ANTAGONIST TM_1081-RELATED"/>
    <property type="match status" value="1"/>
</dbReference>
<accession>A0A6J4NLZ7</accession>
<evidence type="ECO:0000256" key="2">
    <source>
        <dbReference type="RuleBase" id="RU003749"/>
    </source>
</evidence>
<dbReference type="InterPro" id="IPR036513">
    <property type="entry name" value="STAS_dom_sf"/>
</dbReference>
<dbReference type="PROSITE" id="PS50801">
    <property type="entry name" value="STAS"/>
    <property type="match status" value="1"/>
</dbReference>
<dbReference type="CDD" id="cd07043">
    <property type="entry name" value="STAS_anti-anti-sigma_factors"/>
    <property type="match status" value="1"/>
</dbReference>
<evidence type="ECO:0000259" key="3">
    <source>
        <dbReference type="PROSITE" id="PS50801"/>
    </source>
</evidence>
<dbReference type="Pfam" id="PF01740">
    <property type="entry name" value="STAS"/>
    <property type="match status" value="1"/>
</dbReference>
<comment type="similarity">
    <text evidence="1 2">Belongs to the anti-sigma-factor antagonist family.</text>
</comment>
<dbReference type="SUPFAM" id="SSF52091">
    <property type="entry name" value="SpoIIaa-like"/>
    <property type="match status" value="1"/>
</dbReference>